<organism evidence="1 2">
    <name type="scientific">Pleurodeles waltl</name>
    <name type="common">Iberian ribbed newt</name>
    <dbReference type="NCBI Taxonomy" id="8319"/>
    <lineage>
        <taxon>Eukaryota</taxon>
        <taxon>Metazoa</taxon>
        <taxon>Chordata</taxon>
        <taxon>Craniata</taxon>
        <taxon>Vertebrata</taxon>
        <taxon>Euteleostomi</taxon>
        <taxon>Amphibia</taxon>
        <taxon>Batrachia</taxon>
        <taxon>Caudata</taxon>
        <taxon>Salamandroidea</taxon>
        <taxon>Salamandridae</taxon>
        <taxon>Pleurodelinae</taxon>
        <taxon>Pleurodeles</taxon>
    </lineage>
</organism>
<gene>
    <name evidence="1" type="ORF">NDU88_005504</name>
</gene>
<evidence type="ECO:0000313" key="1">
    <source>
        <dbReference type="EMBL" id="KAJ1139127.1"/>
    </source>
</evidence>
<proteinExistence type="predicted"/>
<name>A0AAV7QIH7_PLEWA</name>
<comment type="caution">
    <text evidence="1">The sequence shown here is derived from an EMBL/GenBank/DDBJ whole genome shotgun (WGS) entry which is preliminary data.</text>
</comment>
<sequence length="115" mass="12549">MLRSSFLQTGPNMVWLFAQRSSHTKKKQHWGHVGESPHLTRAVLSSGIPPVRSARSSQQSAAASIHGWCRRHRASAYRGPSFELRLGVGTAGLRLVWRCAGASGSQDAAEDSGRR</sequence>
<evidence type="ECO:0000313" key="2">
    <source>
        <dbReference type="Proteomes" id="UP001066276"/>
    </source>
</evidence>
<dbReference type="AlphaFoldDB" id="A0AAV7QIH7"/>
<reference evidence="1" key="1">
    <citation type="journal article" date="2022" name="bioRxiv">
        <title>Sequencing and chromosome-scale assembly of the giantPleurodeles waltlgenome.</title>
        <authorList>
            <person name="Brown T."/>
            <person name="Elewa A."/>
            <person name="Iarovenko S."/>
            <person name="Subramanian E."/>
            <person name="Araus A.J."/>
            <person name="Petzold A."/>
            <person name="Susuki M."/>
            <person name="Suzuki K.-i.T."/>
            <person name="Hayashi T."/>
            <person name="Toyoda A."/>
            <person name="Oliveira C."/>
            <person name="Osipova E."/>
            <person name="Leigh N.D."/>
            <person name="Simon A."/>
            <person name="Yun M.H."/>
        </authorList>
    </citation>
    <scope>NUCLEOTIDE SEQUENCE</scope>
    <source>
        <strain evidence="1">20211129_DDA</strain>
        <tissue evidence="1">Liver</tissue>
    </source>
</reference>
<dbReference type="EMBL" id="JANPWB010000010">
    <property type="protein sequence ID" value="KAJ1139127.1"/>
    <property type="molecule type" value="Genomic_DNA"/>
</dbReference>
<accession>A0AAV7QIH7</accession>
<protein>
    <submittedName>
        <fullName evidence="1">Uncharacterized protein</fullName>
    </submittedName>
</protein>
<dbReference type="Proteomes" id="UP001066276">
    <property type="component" value="Chromosome 6"/>
</dbReference>
<keyword evidence="2" id="KW-1185">Reference proteome</keyword>